<evidence type="ECO:0000313" key="2">
    <source>
        <dbReference type="Proteomes" id="UP001060085"/>
    </source>
</evidence>
<dbReference type="EMBL" id="CM044707">
    <property type="protein sequence ID" value="KAI5654281.1"/>
    <property type="molecule type" value="Genomic_DNA"/>
</dbReference>
<gene>
    <name evidence="1" type="ORF">M9H77_31468</name>
</gene>
<protein>
    <submittedName>
        <fullName evidence="1">Uncharacterized protein</fullName>
    </submittedName>
</protein>
<organism evidence="1 2">
    <name type="scientific">Catharanthus roseus</name>
    <name type="common">Madagascar periwinkle</name>
    <name type="synonym">Vinca rosea</name>
    <dbReference type="NCBI Taxonomy" id="4058"/>
    <lineage>
        <taxon>Eukaryota</taxon>
        <taxon>Viridiplantae</taxon>
        <taxon>Streptophyta</taxon>
        <taxon>Embryophyta</taxon>
        <taxon>Tracheophyta</taxon>
        <taxon>Spermatophyta</taxon>
        <taxon>Magnoliopsida</taxon>
        <taxon>eudicotyledons</taxon>
        <taxon>Gunneridae</taxon>
        <taxon>Pentapetalae</taxon>
        <taxon>asterids</taxon>
        <taxon>lamiids</taxon>
        <taxon>Gentianales</taxon>
        <taxon>Apocynaceae</taxon>
        <taxon>Rauvolfioideae</taxon>
        <taxon>Vinceae</taxon>
        <taxon>Catharanthinae</taxon>
        <taxon>Catharanthus</taxon>
    </lineage>
</organism>
<keyword evidence="2" id="KW-1185">Reference proteome</keyword>
<evidence type="ECO:0000313" key="1">
    <source>
        <dbReference type="EMBL" id="KAI5654281.1"/>
    </source>
</evidence>
<proteinExistence type="predicted"/>
<comment type="caution">
    <text evidence="1">The sequence shown here is derived from an EMBL/GenBank/DDBJ whole genome shotgun (WGS) entry which is preliminary data.</text>
</comment>
<sequence length="186" mass="22239">MCGCPFKLKVEQLAISENWQLFVHDGKHNHAKGVYNHGHTQAARLMEEYQIQTEQFRKSHVPPHKIIQHPCQDEEGKEAGAKHGRRSSLFKCSMGLYVYLYFLMFFLLFQIYTPMEINIIFLLSIYLIGYRSLWMVCWERRTSPNRYMRWLGRRPRCTMVIIYPRSKWDRSTRDVRYTVTTLHTTG</sequence>
<name>A0ACC0A0J4_CATRO</name>
<accession>A0ACC0A0J4</accession>
<dbReference type="Proteomes" id="UP001060085">
    <property type="component" value="Linkage Group LG07"/>
</dbReference>
<reference evidence="2" key="1">
    <citation type="journal article" date="2023" name="Nat. Plants">
        <title>Single-cell RNA sequencing provides a high-resolution roadmap for understanding the multicellular compartmentation of specialized metabolism.</title>
        <authorList>
            <person name="Sun S."/>
            <person name="Shen X."/>
            <person name="Li Y."/>
            <person name="Li Y."/>
            <person name="Wang S."/>
            <person name="Li R."/>
            <person name="Zhang H."/>
            <person name="Shen G."/>
            <person name="Guo B."/>
            <person name="Wei J."/>
            <person name="Xu J."/>
            <person name="St-Pierre B."/>
            <person name="Chen S."/>
            <person name="Sun C."/>
        </authorList>
    </citation>
    <scope>NUCLEOTIDE SEQUENCE [LARGE SCALE GENOMIC DNA]</scope>
</reference>